<dbReference type="EMBL" id="BAAACF010000001">
    <property type="protein sequence ID" value="GAA0724517.1"/>
    <property type="molecule type" value="Genomic_DNA"/>
</dbReference>
<name>A0ABN1IZD8_9CLOT</name>
<dbReference type="RefSeq" id="WP_343769049.1">
    <property type="nucleotide sequence ID" value="NZ_BAAACF010000001.1"/>
</dbReference>
<evidence type="ECO:0000256" key="1">
    <source>
        <dbReference type="SAM" id="MobiDB-lite"/>
    </source>
</evidence>
<evidence type="ECO:0000313" key="2">
    <source>
        <dbReference type="EMBL" id="GAA0724517.1"/>
    </source>
</evidence>
<organism evidence="2 3">
    <name type="scientific">Clostridium malenominatum</name>
    <dbReference type="NCBI Taxonomy" id="1539"/>
    <lineage>
        <taxon>Bacteria</taxon>
        <taxon>Bacillati</taxon>
        <taxon>Bacillota</taxon>
        <taxon>Clostridia</taxon>
        <taxon>Eubacteriales</taxon>
        <taxon>Clostridiaceae</taxon>
        <taxon>Clostridium</taxon>
    </lineage>
</organism>
<evidence type="ECO:0008006" key="4">
    <source>
        <dbReference type="Google" id="ProtNLM"/>
    </source>
</evidence>
<accession>A0ABN1IZD8</accession>
<dbReference type="InterPro" id="IPR024209">
    <property type="entry name" value="CDIF630_02480-like"/>
</dbReference>
<proteinExistence type="predicted"/>
<sequence length="58" mass="6589">MNKVDSIKVNSDTKKRPIEQHDTAAWANVESIKPISQVTIPSEVDMHNAKEWVDSNQK</sequence>
<feature type="compositionally biased region" description="Basic and acidic residues" evidence="1">
    <location>
        <begin position="11"/>
        <end position="20"/>
    </location>
</feature>
<protein>
    <recommendedName>
        <fullName evidence="4">DUF3787 domain-containing protein</fullName>
    </recommendedName>
</protein>
<feature type="region of interest" description="Disordered" evidence="1">
    <location>
        <begin position="1"/>
        <end position="20"/>
    </location>
</feature>
<comment type="caution">
    <text evidence="2">The sequence shown here is derived from an EMBL/GenBank/DDBJ whole genome shotgun (WGS) entry which is preliminary data.</text>
</comment>
<reference evidence="2 3" key="1">
    <citation type="journal article" date="2019" name="Int. J. Syst. Evol. Microbiol.">
        <title>The Global Catalogue of Microorganisms (GCM) 10K type strain sequencing project: providing services to taxonomists for standard genome sequencing and annotation.</title>
        <authorList>
            <consortium name="The Broad Institute Genomics Platform"/>
            <consortium name="The Broad Institute Genome Sequencing Center for Infectious Disease"/>
            <person name="Wu L."/>
            <person name="Ma J."/>
        </authorList>
    </citation>
    <scope>NUCLEOTIDE SEQUENCE [LARGE SCALE GENOMIC DNA]</scope>
    <source>
        <strain evidence="2 3">JCM 1405</strain>
    </source>
</reference>
<dbReference type="Pfam" id="PF12655">
    <property type="entry name" value="CDIF630_02480-like"/>
    <property type="match status" value="1"/>
</dbReference>
<keyword evidence="3" id="KW-1185">Reference proteome</keyword>
<gene>
    <name evidence="2" type="ORF">GCM10008905_18530</name>
</gene>
<evidence type="ECO:0000313" key="3">
    <source>
        <dbReference type="Proteomes" id="UP001500339"/>
    </source>
</evidence>
<dbReference type="Proteomes" id="UP001500339">
    <property type="component" value="Unassembled WGS sequence"/>
</dbReference>